<keyword evidence="3" id="KW-0949">S-adenosyl-L-methionine</keyword>
<dbReference type="InterPro" id="IPR029063">
    <property type="entry name" value="SAM-dependent_MTases_sf"/>
</dbReference>
<feature type="region of interest" description="Disordered" evidence="5">
    <location>
        <begin position="241"/>
        <end position="273"/>
    </location>
</feature>
<dbReference type="GO" id="GO:0005737">
    <property type="term" value="C:cytoplasm"/>
    <property type="evidence" value="ECO:0007669"/>
    <property type="project" value="TreeGrafter"/>
</dbReference>
<sequence>MNSTKIFRFGQDVLNGREEQVIIIKELLDPAYGCYVWPSAFVLSEYIWAQKDLFRDKTILEIGAGTSLPGFLCASLSPETHVILTDRPDVPQILENIREGARLNGLMSSAENRKAEEDDDKPLRQNVWVRGLKWGEIFFQCDDDREEGLLKLLRDIEQSGKQLDWILGSDTFYDPKDFEDIIVTIAYILTHHSPNAKFITSYQERSSKRSIQYLLDKWKLESRQISLESFNFDYNKYTTNLSPSSSDDEEESINAESESMDISEDDDLDSLEEEDLLTGHKDEAAYSASLHSIFLIEIWKPH</sequence>
<gene>
    <name evidence="6" type="ORF">AMORRO_LOCUS2601</name>
</gene>
<dbReference type="GO" id="GO:0032259">
    <property type="term" value="P:methylation"/>
    <property type="evidence" value="ECO:0007669"/>
    <property type="project" value="UniProtKB-KW"/>
</dbReference>
<proteinExistence type="inferred from homology"/>
<dbReference type="Proteomes" id="UP000789342">
    <property type="component" value="Unassembled WGS sequence"/>
</dbReference>
<evidence type="ECO:0000256" key="3">
    <source>
        <dbReference type="ARBA" id="ARBA00022691"/>
    </source>
</evidence>
<evidence type="ECO:0000256" key="1">
    <source>
        <dbReference type="ARBA" id="ARBA00022603"/>
    </source>
</evidence>
<dbReference type="GO" id="GO:0008168">
    <property type="term" value="F:methyltransferase activity"/>
    <property type="evidence" value="ECO:0007669"/>
    <property type="project" value="UniProtKB-KW"/>
</dbReference>
<accession>A0A9N8WJU4</accession>
<evidence type="ECO:0000256" key="5">
    <source>
        <dbReference type="SAM" id="MobiDB-lite"/>
    </source>
</evidence>
<dbReference type="Pfam" id="PF10294">
    <property type="entry name" value="Methyltransf_16"/>
    <property type="match status" value="1"/>
</dbReference>
<dbReference type="EMBL" id="CAJVPV010001122">
    <property type="protein sequence ID" value="CAG8487180.1"/>
    <property type="molecule type" value="Genomic_DNA"/>
</dbReference>
<evidence type="ECO:0000313" key="7">
    <source>
        <dbReference type="Proteomes" id="UP000789342"/>
    </source>
</evidence>
<dbReference type="InterPro" id="IPR019410">
    <property type="entry name" value="Methyltransf_16"/>
</dbReference>
<comment type="similarity">
    <text evidence="4">Belongs to the methyltransferase superfamily. METTL23 family.</text>
</comment>
<evidence type="ECO:0000256" key="4">
    <source>
        <dbReference type="ARBA" id="ARBA00043988"/>
    </source>
</evidence>
<dbReference type="PANTHER" id="PTHR14614">
    <property type="entry name" value="HEPATOCELLULAR CARCINOMA-ASSOCIATED ANTIGEN"/>
    <property type="match status" value="1"/>
</dbReference>
<name>A0A9N8WJU4_9GLOM</name>
<dbReference type="GO" id="GO:0005634">
    <property type="term" value="C:nucleus"/>
    <property type="evidence" value="ECO:0007669"/>
    <property type="project" value="TreeGrafter"/>
</dbReference>
<dbReference type="PANTHER" id="PTHR14614:SF164">
    <property type="entry name" value="HISTONE-ARGININE METHYLTRANSFERASE METTL23"/>
    <property type="match status" value="1"/>
</dbReference>
<keyword evidence="1" id="KW-0489">Methyltransferase</keyword>
<evidence type="ECO:0000256" key="2">
    <source>
        <dbReference type="ARBA" id="ARBA00022679"/>
    </source>
</evidence>
<dbReference type="AlphaFoldDB" id="A0A9N8WJU4"/>
<dbReference type="OrthoDB" id="407325at2759"/>
<feature type="compositionally biased region" description="Acidic residues" evidence="5">
    <location>
        <begin position="246"/>
        <end position="273"/>
    </location>
</feature>
<keyword evidence="7" id="KW-1185">Reference proteome</keyword>
<reference evidence="6" key="1">
    <citation type="submission" date="2021-06" db="EMBL/GenBank/DDBJ databases">
        <authorList>
            <person name="Kallberg Y."/>
            <person name="Tangrot J."/>
            <person name="Rosling A."/>
        </authorList>
    </citation>
    <scope>NUCLEOTIDE SEQUENCE</scope>
    <source>
        <strain evidence="6">CL551</strain>
    </source>
</reference>
<keyword evidence="2" id="KW-0808">Transferase</keyword>
<evidence type="ECO:0000313" key="6">
    <source>
        <dbReference type="EMBL" id="CAG8487180.1"/>
    </source>
</evidence>
<organism evidence="6 7">
    <name type="scientific">Acaulospora morrowiae</name>
    <dbReference type="NCBI Taxonomy" id="94023"/>
    <lineage>
        <taxon>Eukaryota</taxon>
        <taxon>Fungi</taxon>
        <taxon>Fungi incertae sedis</taxon>
        <taxon>Mucoromycota</taxon>
        <taxon>Glomeromycotina</taxon>
        <taxon>Glomeromycetes</taxon>
        <taxon>Diversisporales</taxon>
        <taxon>Acaulosporaceae</taxon>
        <taxon>Acaulospora</taxon>
    </lineage>
</organism>
<protein>
    <submittedName>
        <fullName evidence="6">2004_t:CDS:1</fullName>
    </submittedName>
</protein>
<comment type="caution">
    <text evidence="6">The sequence shown here is derived from an EMBL/GenBank/DDBJ whole genome shotgun (WGS) entry which is preliminary data.</text>
</comment>
<dbReference type="Gene3D" id="3.40.50.150">
    <property type="entry name" value="Vaccinia Virus protein VP39"/>
    <property type="match status" value="1"/>
</dbReference>
<dbReference type="SUPFAM" id="SSF53335">
    <property type="entry name" value="S-adenosyl-L-methionine-dependent methyltransferases"/>
    <property type="match status" value="1"/>
</dbReference>